<organism evidence="7 8">
    <name type="scientific">Dactylosporangium matsuzakiense</name>
    <dbReference type="NCBI Taxonomy" id="53360"/>
    <lineage>
        <taxon>Bacteria</taxon>
        <taxon>Bacillati</taxon>
        <taxon>Actinomycetota</taxon>
        <taxon>Actinomycetes</taxon>
        <taxon>Micromonosporales</taxon>
        <taxon>Micromonosporaceae</taxon>
        <taxon>Dactylosporangium</taxon>
    </lineage>
</organism>
<feature type="domain" description="HTH tetR-type" evidence="6">
    <location>
        <begin position="21"/>
        <end position="81"/>
    </location>
</feature>
<dbReference type="PANTHER" id="PTHR30055">
    <property type="entry name" value="HTH-TYPE TRANSCRIPTIONAL REGULATOR RUTR"/>
    <property type="match status" value="1"/>
</dbReference>
<dbReference type="InterPro" id="IPR001647">
    <property type="entry name" value="HTH_TetR"/>
</dbReference>
<dbReference type="RefSeq" id="WP_261964827.1">
    <property type="nucleotide sequence ID" value="NZ_BAAAXA010000001.1"/>
</dbReference>
<keyword evidence="2" id="KW-0805">Transcription regulation</keyword>
<dbReference type="InterPro" id="IPR050109">
    <property type="entry name" value="HTH-type_TetR-like_transc_reg"/>
</dbReference>
<evidence type="ECO:0000256" key="4">
    <source>
        <dbReference type="ARBA" id="ARBA00023163"/>
    </source>
</evidence>
<dbReference type="PRINTS" id="PR00400">
    <property type="entry name" value="TETREPRESSOR"/>
</dbReference>
<dbReference type="SUPFAM" id="SSF46689">
    <property type="entry name" value="Homeodomain-like"/>
    <property type="match status" value="1"/>
</dbReference>
<name>A0A9W6KLE9_9ACTN</name>
<evidence type="ECO:0000256" key="3">
    <source>
        <dbReference type="ARBA" id="ARBA00023125"/>
    </source>
</evidence>
<dbReference type="Pfam" id="PF00440">
    <property type="entry name" value="TetR_N"/>
    <property type="match status" value="1"/>
</dbReference>
<dbReference type="InterPro" id="IPR036271">
    <property type="entry name" value="Tet_transcr_reg_TetR-rel_C_sf"/>
</dbReference>
<dbReference type="Gene3D" id="1.10.357.10">
    <property type="entry name" value="Tetracycline Repressor, domain 2"/>
    <property type="match status" value="1"/>
</dbReference>
<gene>
    <name evidence="7" type="ORF">GCM10017581_048850</name>
</gene>
<sequence>MPPAAKRPMATDATGRPVRPALTREYIVRTALAMLDRDGPAGLSMRKLGAEIGVNPMAFYHHLPNKAALFDGVVEAAYAEIDVGPDALAGDWRDILATFARSLYAVLRRHPHVVPLVATRPAYNPAVLGLAERALGALRRSGYADRDLLVMVGALRSFTIGHVLAESGDPAGGPVATPQEAADLLGAYPNLARAIAGGYRPQDQFEQVLAALLDGFERWPRPQPPG</sequence>
<keyword evidence="1" id="KW-0678">Repressor</keyword>
<dbReference type="SUPFAM" id="SSF48498">
    <property type="entry name" value="Tetracyclin repressor-like, C-terminal domain"/>
    <property type="match status" value="1"/>
</dbReference>
<keyword evidence="4" id="KW-0804">Transcription</keyword>
<dbReference type="InterPro" id="IPR004111">
    <property type="entry name" value="Repressor_TetR_C"/>
</dbReference>
<evidence type="ECO:0000256" key="2">
    <source>
        <dbReference type="ARBA" id="ARBA00023015"/>
    </source>
</evidence>
<dbReference type="InterPro" id="IPR003012">
    <property type="entry name" value="Tet_transcr_reg_TetR"/>
</dbReference>
<dbReference type="GO" id="GO:0046677">
    <property type="term" value="P:response to antibiotic"/>
    <property type="evidence" value="ECO:0007669"/>
    <property type="project" value="InterPro"/>
</dbReference>
<dbReference type="Pfam" id="PF02909">
    <property type="entry name" value="TetR_C_1"/>
    <property type="match status" value="1"/>
</dbReference>
<proteinExistence type="predicted"/>
<reference evidence="7" key="2">
    <citation type="submission" date="2023-01" db="EMBL/GenBank/DDBJ databases">
        <authorList>
            <person name="Sun Q."/>
            <person name="Evtushenko L."/>
        </authorList>
    </citation>
    <scope>NUCLEOTIDE SEQUENCE</scope>
    <source>
        <strain evidence="7">VKM Ac-1321</strain>
    </source>
</reference>
<keyword evidence="3 5" id="KW-0238">DNA-binding</keyword>
<evidence type="ECO:0000313" key="7">
    <source>
        <dbReference type="EMBL" id="GLL03142.1"/>
    </source>
</evidence>
<dbReference type="GO" id="GO:0000976">
    <property type="term" value="F:transcription cis-regulatory region binding"/>
    <property type="evidence" value="ECO:0007669"/>
    <property type="project" value="TreeGrafter"/>
</dbReference>
<keyword evidence="8" id="KW-1185">Reference proteome</keyword>
<reference evidence="7" key="1">
    <citation type="journal article" date="2014" name="Int. J. Syst. Evol. Microbiol.">
        <title>Complete genome sequence of Corynebacterium casei LMG S-19264T (=DSM 44701T), isolated from a smear-ripened cheese.</title>
        <authorList>
            <consortium name="US DOE Joint Genome Institute (JGI-PGF)"/>
            <person name="Walter F."/>
            <person name="Albersmeier A."/>
            <person name="Kalinowski J."/>
            <person name="Ruckert C."/>
        </authorList>
    </citation>
    <scope>NUCLEOTIDE SEQUENCE</scope>
    <source>
        <strain evidence="7">VKM Ac-1321</strain>
    </source>
</reference>
<dbReference type="PROSITE" id="PS50977">
    <property type="entry name" value="HTH_TETR_2"/>
    <property type="match status" value="1"/>
</dbReference>
<dbReference type="GO" id="GO:0045892">
    <property type="term" value="P:negative regulation of DNA-templated transcription"/>
    <property type="evidence" value="ECO:0007669"/>
    <property type="project" value="InterPro"/>
</dbReference>
<dbReference type="AlphaFoldDB" id="A0A9W6KLE9"/>
<dbReference type="GO" id="GO:0003700">
    <property type="term" value="F:DNA-binding transcription factor activity"/>
    <property type="evidence" value="ECO:0007669"/>
    <property type="project" value="TreeGrafter"/>
</dbReference>
<protein>
    <recommendedName>
        <fullName evidence="6">HTH tetR-type domain-containing protein</fullName>
    </recommendedName>
</protein>
<accession>A0A9W6KLE9</accession>
<feature type="DNA-binding region" description="H-T-H motif" evidence="5">
    <location>
        <begin position="44"/>
        <end position="63"/>
    </location>
</feature>
<comment type="caution">
    <text evidence="7">The sequence shown here is derived from an EMBL/GenBank/DDBJ whole genome shotgun (WGS) entry which is preliminary data.</text>
</comment>
<dbReference type="InterPro" id="IPR009057">
    <property type="entry name" value="Homeodomain-like_sf"/>
</dbReference>
<evidence type="ECO:0000259" key="6">
    <source>
        <dbReference type="PROSITE" id="PS50977"/>
    </source>
</evidence>
<evidence type="ECO:0000313" key="8">
    <source>
        <dbReference type="Proteomes" id="UP001143480"/>
    </source>
</evidence>
<dbReference type="Proteomes" id="UP001143480">
    <property type="component" value="Unassembled WGS sequence"/>
</dbReference>
<evidence type="ECO:0000256" key="1">
    <source>
        <dbReference type="ARBA" id="ARBA00022491"/>
    </source>
</evidence>
<dbReference type="PANTHER" id="PTHR30055:SF151">
    <property type="entry name" value="TRANSCRIPTIONAL REGULATORY PROTEIN"/>
    <property type="match status" value="1"/>
</dbReference>
<evidence type="ECO:0000256" key="5">
    <source>
        <dbReference type="PROSITE-ProRule" id="PRU00335"/>
    </source>
</evidence>
<dbReference type="EMBL" id="BSFP01000030">
    <property type="protein sequence ID" value="GLL03142.1"/>
    <property type="molecule type" value="Genomic_DNA"/>
</dbReference>